<protein>
    <submittedName>
        <fullName evidence="2">Uncharacterized protein</fullName>
    </submittedName>
</protein>
<feature type="compositionally biased region" description="Polar residues" evidence="1">
    <location>
        <begin position="230"/>
        <end position="239"/>
    </location>
</feature>
<sequence length="606" mass="65798">MFSAFSAFILSGSSDKDKDKDSEKRKEVQTPPPARQEEPPTKPLPEPSPVRTKRRANETFIIVRPPPAKSNHPLNLQVQLVPPHTRAPGVVTPRQSIDSTSDERSLARTPSTTSTSTSSTASFASMSSATSSRRAIVPLYNLQAHNVMTNTVVDAGTDARVAKFQKKGLELIDVAVLEPAEVWGPPTMGRTSSQQQLLRPTTADVASTSDLIPSPALTPPSSSAVSLTSQNDATPQSGQPGRKKLFGRLFKNSRDSIVRDSARDSTFAPVPPTPTSTAKRISGHMRNTSISSTTSSTIPLPITPSSKRRSFSPLPPISSENPPPPNGQTPTYILEPTLDLMPTLLLPRSRDDDVGGSRSVPRRGKAIAYYWPVKRWLKGNEGTLANISRGLGQLGVDLPGMSSGAAQLAPHPDVRLEWRREKRAAVHLKAPSSRGSSLKRRSGDARSLRRQSLQPPSVESREEGDGNDVGAESDPEDSETPWVCVLRVRDASNAAAAPIKVRVATLSPTPHHPKVVAMQKIVYPLPRVEMGPRSRWVEEEPRVRFEDEPRLSGDDGQQAAPCAAVVLTPEELKDMICCTALWVVVREGFGGITKERRKGDGWRIRA</sequence>
<feature type="compositionally biased region" description="Low complexity" evidence="1">
    <location>
        <begin position="288"/>
        <end position="305"/>
    </location>
</feature>
<organism evidence="2 3">
    <name type="scientific">Fistulina hepatica ATCC 64428</name>
    <dbReference type="NCBI Taxonomy" id="1128425"/>
    <lineage>
        <taxon>Eukaryota</taxon>
        <taxon>Fungi</taxon>
        <taxon>Dikarya</taxon>
        <taxon>Basidiomycota</taxon>
        <taxon>Agaricomycotina</taxon>
        <taxon>Agaricomycetes</taxon>
        <taxon>Agaricomycetidae</taxon>
        <taxon>Agaricales</taxon>
        <taxon>Fistulinaceae</taxon>
        <taxon>Fistulina</taxon>
    </lineage>
</organism>
<keyword evidence="3" id="KW-1185">Reference proteome</keyword>
<proteinExistence type="predicted"/>
<feature type="region of interest" description="Disordered" evidence="1">
    <location>
        <begin position="260"/>
        <end position="327"/>
    </location>
</feature>
<feature type="region of interest" description="Disordered" evidence="1">
    <location>
        <begin position="184"/>
        <end position="244"/>
    </location>
</feature>
<feature type="compositionally biased region" description="Low complexity" evidence="1">
    <location>
        <begin position="213"/>
        <end position="229"/>
    </location>
</feature>
<evidence type="ECO:0000313" key="3">
    <source>
        <dbReference type="Proteomes" id="UP000054144"/>
    </source>
</evidence>
<feature type="region of interest" description="Disordered" evidence="1">
    <location>
        <begin position="1"/>
        <end position="58"/>
    </location>
</feature>
<feature type="compositionally biased region" description="Basic and acidic residues" evidence="1">
    <location>
        <begin position="14"/>
        <end position="28"/>
    </location>
</feature>
<dbReference type="Proteomes" id="UP000054144">
    <property type="component" value="Unassembled WGS sequence"/>
</dbReference>
<evidence type="ECO:0000313" key="2">
    <source>
        <dbReference type="EMBL" id="KIY52255.1"/>
    </source>
</evidence>
<feature type="region of interest" description="Disordered" evidence="1">
    <location>
        <begin position="425"/>
        <end position="480"/>
    </location>
</feature>
<name>A0A0D7AK81_9AGAR</name>
<feature type="compositionally biased region" description="Polar residues" evidence="1">
    <location>
        <begin position="189"/>
        <end position="211"/>
    </location>
</feature>
<dbReference type="EMBL" id="KN881644">
    <property type="protein sequence ID" value="KIY52255.1"/>
    <property type="molecule type" value="Genomic_DNA"/>
</dbReference>
<reference evidence="2 3" key="1">
    <citation type="journal article" date="2015" name="Fungal Genet. Biol.">
        <title>Evolution of novel wood decay mechanisms in Agaricales revealed by the genome sequences of Fistulina hepatica and Cylindrobasidium torrendii.</title>
        <authorList>
            <person name="Floudas D."/>
            <person name="Held B.W."/>
            <person name="Riley R."/>
            <person name="Nagy L.G."/>
            <person name="Koehler G."/>
            <person name="Ransdell A.S."/>
            <person name="Younus H."/>
            <person name="Chow J."/>
            <person name="Chiniquy J."/>
            <person name="Lipzen A."/>
            <person name="Tritt A."/>
            <person name="Sun H."/>
            <person name="Haridas S."/>
            <person name="LaButti K."/>
            <person name="Ohm R.A."/>
            <person name="Kues U."/>
            <person name="Blanchette R.A."/>
            <person name="Grigoriev I.V."/>
            <person name="Minto R.E."/>
            <person name="Hibbett D.S."/>
        </authorList>
    </citation>
    <scope>NUCLEOTIDE SEQUENCE [LARGE SCALE GENOMIC DNA]</scope>
    <source>
        <strain evidence="2 3">ATCC 64428</strain>
    </source>
</reference>
<gene>
    <name evidence="2" type="ORF">FISHEDRAFT_56011</name>
</gene>
<feature type="compositionally biased region" description="Low complexity" evidence="1">
    <location>
        <begin position="107"/>
        <end position="128"/>
    </location>
</feature>
<accession>A0A0D7AK81</accession>
<feature type="region of interest" description="Disordered" evidence="1">
    <location>
        <begin position="85"/>
        <end position="128"/>
    </location>
</feature>
<dbReference type="AlphaFoldDB" id="A0A0D7AK81"/>
<feature type="compositionally biased region" description="Pro residues" evidence="1">
    <location>
        <begin position="313"/>
        <end position="327"/>
    </location>
</feature>
<dbReference type="OrthoDB" id="2590746at2759"/>
<evidence type="ECO:0000256" key="1">
    <source>
        <dbReference type="SAM" id="MobiDB-lite"/>
    </source>
</evidence>